<dbReference type="InterPro" id="IPR006016">
    <property type="entry name" value="UspA"/>
</dbReference>
<organism evidence="3 4">
    <name type="scientific">Variovorax beijingensis</name>
    <dbReference type="NCBI Taxonomy" id="2496117"/>
    <lineage>
        <taxon>Bacteria</taxon>
        <taxon>Pseudomonadati</taxon>
        <taxon>Pseudomonadota</taxon>
        <taxon>Betaproteobacteria</taxon>
        <taxon>Burkholderiales</taxon>
        <taxon>Comamonadaceae</taxon>
        <taxon>Variovorax</taxon>
    </lineage>
</organism>
<evidence type="ECO:0000256" key="1">
    <source>
        <dbReference type="ARBA" id="ARBA00008791"/>
    </source>
</evidence>
<dbReference type="PRINTS" id="PR01438">
    <property type="entry name" value="UNVRSLSTRESS"/>
</dbReference>
<dbReference type="AlphaFoldDB" id="A0A561C379"/>
<dbReference type="EMBL" id="VIVL01000005">
    <property type="protein sequence ID" value="TWD85659.1"/>
    <property type="molecule type" value="Genomic_DNA"/>
</dbReference>
<dbReference type="SUPFAM" id="SSF52402">
    <property type="entry name" value="Adenine nucleotide alpha hydrolases-like"/>
    <property type="match status" value="1"/>
</dbReference>
<accession>A0A561C379</accession>
<comment type="similarity">
    <text evidence="1">Belongs to the universal stress protein A family.</text>
</comment>
<dbReference type="PANTHER" id="PTHR46268">
    <property type="entry name" value="STRESS RESPONSE PROTEIN NHAX"/>
    <property type="match status" value="1"/>
</dbReference>
<comment type="caution">
    <text evidence="3">The sequence shown here is derived from an EMBL/GenBank/DDBJ whole genome shotgun (WGS) entry which is preliminary data.</text>
</comment>
<sequence>MKILLAVDGSEYTARMLDYLAAHKEWSNAGHAFTVFNAVLPVPHRAAAFAGPDLVHNFYDGEARDVLDPVRAALAVYGIEAAFAHKVGHPADEIAAFATHGKFDLVIMGSRGHGALANLVLGSVAMKVLARCTVPVLLVR</sequence>
<evidence type="ECO:0000313" key="4">
    <source>
        <dbReference type="Proteomes" id="UP000319722"/>
    </source>
</evidence>
<evidence type="ECO:0000313" key="3">
    <source>
        <dbReference type="EMBL" id="TWD85659.1"/>
    </source>
</evidence>
<dbReference type="Pfam" id="PF00582">
    <property type="entry name" value="Usp"/>
    <property type="match status" value="1"/>
</dbReference>
<dbReference type="RefSeq" id="WP_145744188.1">
    <property type="nucleotide sequence ID" value="NZ_VIVL01000005.1"/>
</dbReference>
<dbReference type="CDD" id="cd00293">
    <property type="entry name" value="USP-like"/>
    <property type="match status" value="1"/>
</dbReference>
<dbReference type="PANTHER" id="PTHR46268:SF6">
    <property type="entry name" value="UNIVERSAL STRESS PROTEIN UP12"/>
    <property type="match status" value="1"/>
</dbReference>
<protein>
    <submittedName>
        <fullName evidence="3">Nucleotide-binding universal stress UspA family protein</fullName>
    </submittedName>
</protein>
<dbReference type="OrthoDB" id="9792500at2"/>
<name>A0A561C379_9BURK</name>
<evidence type="ECO:0000259" key="2">
    <source>
        <dbReference type="Pfam" id="PF00582"/>
    </source>
</evidence>
<dbReference type="Proteomes" id="UP000319722">
    <property type="component" value="Unassembled WGS sequence"/>
</dbReference>
<dbReference type="InterPro" id="IPR014729">
    <property type="entry name" value="Rossmann-like_a/b/a_fold"/>
</dbReference>
<dbReference type="Gene3D" id="3.40.50.620">
    <property type="entry name" value="HUPs"/>
    <property type="match status" value="1"/>
</dbReference>
<gene>
    <name evidence="3" type="ORF">FB547_105171</name>
</gene>
<reference evidence="3 4" key="1">
    <citation type="submission" date="2019-06" db="EMBL/GenBank/DDBJ databases">
        <title>Sorghum-associated microbial communities from plants grown in Nebraska, USA.</title>
        <authorList>
            <person name="Schachtman D."/>
        </authorList>
    </citation>
    <scope>NUCLEOTIDE SEQUENCE [LARGE SCALE GENOMIC DNA]</scope>
    <source>
        <strain evidence="3 4">T529</strain>
    </source>
</reference>
<proteinExistence type="inferred from homology"/>
<feature type="domain" description="UspA" evidence="2">
    <location>
        <begin position="2"/>
        <end position="140"/>
    </location>
</feature>
<dbReference type="InterPro" id="IPR006015">
    <property type="entry name" value="Universal_stress_UspA"/>
</dbReference>